<keyword evidence="2" id="KW-1185">Reference proteome</keyword>
<name>A0A1C4D6Z1_9GAMM</name>
<accession>A0A1C4D6Z1</accession>
<dbReference type="EMBL" id="FMBA01000061">
    <property type="protein sequence ID" value="SCC27083.1"/>
    <property type="molecule type" value="Genomic_DNA"/>
</dbReference>
<gene>
    <name evidence="1" type="ORF">GA0061080_10611</name>
</gene>
<dbReference type="AlphaFoldDB" id="A0A1C4D6Z1"/>
<evidence type="ECO:0000313" key="1">
    <source>
        <dbReference type="EMBL" id="SCC27083.1"/>
    </source>
</evidence>
<dbReference type="STRING" id="1798183.GA0061080_10611"/>
<dbReference type="Proteomes" id="UP000199698">
    <property type="component" value="Unassembled WGS sequence"/>
</dbReference>
<sequence>MTSSTLEPGKLDKIVVLKEPVPIKKGDFIGYIGHNVSQSKRFDEPKEAPLSNMKRALDTNLPQLAHVEVFTCDDLPAFITKTRTLADKLPESEKTILLVEKEARLIQASKPDGTLPAGLGIQFIGDAN</sequence>
<proteinExistence type="predicted"/>
<evidence type="ECO:0000313" key="2">
    <source>
        <dbReference type="Proteomes" id="UP000199698"/>
    </source>
</evidence>
<organism evidence="1 2">
    <name type="scientific">Gilliamella intestini</name>
    <dbReference type="NCBI Taxonomy" id="1798183"/>
    <lineage>
        <taxon>Bacteria</taxon>
        <taxon>Pseudomonadati</taxon>
        <taxon>Pseudomonadota</taxon>
        <taxon>Gammaproteobacteria</taxon>
        <taxon>Orbales</taxon>
        <taxon>Orbaceae</taxon>
        <taxon>Gilliamella</taxon>
    </lineage>
</organism>
<protein>
    <submittedName>
        <fullName evidence="1">Uncharacterized protein</fullName>
    </submittedName>
</protein>
<reference evidence="2" key="1">
    <citation type="submission" date="2016-08" db="EMBL/GenBank/DDBJ databases">
        <authorList>
            <person name="Varghese N."/>
            <person name="Submissions Spin"/>
        </authorList>
    </citation>
    <scope>NUCLEOTIDE SEQUENCE [LARGE SCALE GENOMIC DNA]</scope>
    <source>
        <strain evidence="2">R-53144</strain>
    </source>
</reference>
<feature type="non-terminal residue" evidence="1">
    <location>
        <position position="128"/>
    </location>
</feature>